<keyword evidence="9" id="KW-1185">Reference proteome</keyword>
<dbReference type="InterPro" id="IPR011033">
    <property type="entry name" value="PRC_barrel-like_sf"/>
</dbReference>
<reference evidence="8" key="1">
    <citation type="submission" date="2020-09" db="EMBL/GenBank/DDBJ databases">
        <title>A novel bacterium of genus Mangrovicoccus, isolated from South China Sea.</title>
        <authorList>
            <person name="Huang H."/>
            <person name="Mo K."/>
            <person name="Hu Y."/>
        </authorList>
    </citation>
    <scope>NUCLEOTIDE SEQUENCE</scope>
    <source>
        <strain evidence="8">HB182678</strain>
    </source>
</reference>
<protein>
    <recommendedName>
        <fullName evidence="5">Ribosome maturation factor RimM</fullName>
    </recommendedName>
</protein>
<dbReference type="SUPFAM" id="SSF50346">
    <property type="entry name" value="PRC-barrel domain"/>
    <property type="match status" value="1"/>
</dbReference>
<dbReference type="GO" id="GO:0005737">
    <property type="term" value="C:cytoplasm"/>
    <property type="evidence" value="ECO:0007669"/>
    <property type="project" value="UniProtKB-SubCell"/>
</dbReference>
<sequence length="177" mass="18430">MTDLTCVGAIAGSFGVRGEVRLKSFCADPEAIADYAPLTTEDGSRSFTVKITRTIKNGLAARLGGVATKEAADALKGVRLYAPRDRLPSLPDDEFYHADLIGLDVVDTGGTRLGRIRAIFDHGAGDLLEIHGPGLKGGLLLPFTREAVPTVDLAAGRVVADPPPGLIGGEDEPEPGA</sequence>
<evidence type="ECO:0000256" key="2">
    <source>
        <dbReference type="ARBA" id="ARBA00022517"/>
    </source>
</evidence>
<dbReference type="GO" id="GO:0043022">
    <property type="term" value="F:ribosome binding"/>
    <property type="evidence" value="ECO:0007669"/>
    <property type="project" value="InterPro"/>
</dbReference>
<comment type="function">
    <text evidence="5">An accessory protein needed during the final step in the assembly of 30S ribosomal subunit, possibly for assembly of the head region. Essential for efficient processing of 16S rRNA. May be needed both before and after RbfA during the maturation of 16S rRNA. It has affinity for free ribosomal 30S subunits but not for 70S ribosomes.</text>
</comment>
<dbReference type="Gene3D" id="2.40.30.60">
    <property type="entry name" value="RimM"/>
    <property type="match status" value="1"/>
</dbReference>
<organism evidence="8 9">
    <name type="scientific">Mangrovicoccus algicola</name>
    <dbReference type="NCBI Taxonomy" id="2771008"/>
    <lineage>
        <taxon>Bacteria</taxon>
        <taxon>Pseudomonadati</taxon>
        <taxon>Pseudomonadota</taxon>
        <taxon>Alphaproteobacteria</taxon>
        <taxon>Rhodobacterales</taxon>
        <taxon>Paracoccaceae</taxon>
        <taxon>Mangrovicoccus</taxon>
    </lineage>
</organism>
<evidence type="ECO:0000256" key="5">
    <source>
        <dbReference type="HAMAP-Rule" id="MF_00014"/>
    </source>
</evidence>
<feature type="domain" description="Ribosome maturation factor RimM PRC barrel" evidence="7">
    <location>
        <begin position="98"/>
        <end position="166"/>
    </location>
</feature>
<dbReference type="SUPFAM" id="SSF50447">
    <property type="entry name" value="Translation proteins"/>
    <property type="match status" value="1"/>
</dbReference>
<dbReference type="GO" id="GO:0006364">
    <property type="term" value="P:rRNA processing"/>
    <property type="evidence" value="ECO:0007669"/>
    <property type="project" value="UniProtKB-UniRule"/>
</dbReference>
<keyword evidence="2 5" id="KW-0690">Ribosome biogenesis</keyword>
<dbReference type="PANTHER" id="PTHR33692">
    <property type="entry name" value="RIBOSOME MATURATION FACTOR RIMM"/>
    <property type="match status" value="1"/>
</dbReference>
<feature type="domain" description="RimM N-terminal" evidence="6">
    <location>
        <begin position="6"/>
        <end position="85"/>
    </location>
</feature>
<comment type="domain">
    <text evidence="5">The PRC barrel domain binds ribosomal protein uS19.</text>
</comment>
<accession>A0A8J6YSZ6</accession>
<comment type="caution">
    <text evidence="8">The sequence shown here is derived from an EMBL/GenBank/DDBJ whole genome shotgun (WGS) entry which is preliminary data.</text>
</comment>
<dbReference type="InterPro" id="IPR002676">
    <property type="entry name" value="RimM_N"/>
</dbReference>
<keyword evidence="3 5" id="KW-0698">rRNA processing</keyword>
<keyword evidence="4 5" id="KW-0143">Chaperone</keyword>
<proteinExistence type="inferred from homology"/>
<keyword evidence="1 5" id="KW-0963">Cytoplasm</keyword>
<dbReference type="Pfam" id="PF24986">
    <property type="entry name" value="PRC_RimM"/>
    <property type="match status" value="1"/>
</dbReference>
<dbReference type="EMBL" id="JACVXA010000004">
    <property type="protein sequence ID" value="MBE3636892.1"/>
    <property type="molecule type" value="Genomic_DNA"/>
</dbReference>
<comment type="subcellular location">
    <subcellularLocation>
        <location evidence="5">Cytoplasm</location>
    </subcellularLocation>
</comment>
<dbReference type="Gene3D" id="2.30.30.240">
    <property type="entry name" value="PRC-barrel domain"/>
    <property type="match status" value="1"/>
</dbReference>
<evidence type="ECO:0000256" key="4">
    <source>
        <dbReference type="ARBA" id="ARBA00023186"/>
    </source>
</evidence>
<evidence type="ECO:0000259" key="7">
    <source>
        <dbReference type="Pfam" id="PF24986"/>
    </source>
</evidence>
<dbReference type="InterPro" id="IPR009000">
    <property type="entry name" value="Transl_B-barrel_sf"/>
</dbReference>
<dbReference type="NCBIfam" id="TIGR02273">
    <property type="entry name" value="16S_RimM"/>
    <property type="match status" value="1"/>
</dbReference>
<comment type="subunit">
    <text evidence="5">Binds ribosomal protein uS19.</text>
</comment>
<dbReference type="PANTHER" id="PTHR33692:SF1">
    <property type="entry name" value="RIBOSOME MATURATION FACTOR RIMM"/>
    <property type="match status" value="1"/>
</dbReference>
<dbReference type="Pfam" id="PF01782">
    <property type="entry name" value="RimM"/>
    <property type="match status" value="1"/>
</dbReference>
<comment type="similarity">
    <text evidence="5">Belongs to the RimM family.</text>
</comment>
<gene>
    <name evidence="5 8" type="primary">rimM</name>
    <name evidence="8" type="ORF">ICN82_01580</name>
</gene>
<dbReference type="InterPro" id="IPR036976">
    <property type="entry name" value="RimM_N_sf"/>
</dbReference>
<dbReference type="Proteomes" id="UP000609121">
    <property type="component" value="Unassembled WGS sequence"/>
</dbReference>
<dbReference type="HAMAP" id="MF_00014">
    <property type="entry name" value="Ribosome_mat_RimM"/>
    <property type="match status" value="1"/>
</dbReference>
<dbReference type="GO" id="GO:0005840">
    <property type="term" value="C:ribosome"/>
    <property type="evidence" value="ECO:0007669"/>
    <property type="project" value="InterPro"/>
</dbReference>
<dbReference type="InterPro" id="IPR056792">
    <property type="entry name" value="PRC_RimM"/>
</dbReference>
<dbReference type="GO" id="GO:0042274">
    <property type="term" value="P:ribosomal small subunit biogenesis"/>
    <property type="evidence" value="ECO:0007669"/>
    <property type="project" value="UniProtKB-UniRule"/>
</dbReference>
<evidence type="ECO:0000259" key="6">
    <source>
        <dbReference type="Pfam" id="PF01782"/>
    </source>
</evidence>
<dbReference type="RefSeq" id="WP_193179083.1">
    <property type="nucleotide sequence ID" value="NZ_JACVXA010000004.1"/>
</dbReference>
<evidence type="ECO:0000313" key="9">
    <source>
        <dbReference type="Proteomes" id="UP000609121"/>
    </source>
</evidence>
<evidence type="ECO:0000256" key="1">
    <source>
        <dbReference type="ARBA" id="ARBA00022490"/>
    </source>
</evidence>
<name>A0A8J6YSZ6_9RHOB</name>
<evidence type="ECO:0000256" key="3">
    <source>
        <dbReference type="ARBA" id="ARBA00022552"/>
    </source>
</evidence>
<dbReference type="InterPro" id="IPR011961">
    <property type="entry name" value="RimM"/>
</dbReference>
<evidence type="ECO:0000313" key="8">
    <source>
        <dbReference type="EMBL" id="MBE3636892.1"/>
    </source>
</evidence>
<dbReference type="AlphaFoldDB" id="A0A8J6YSZ6"/>